<dbReference type="Gene3D" id="2.40.50.100">
    <property type="match status" value="1"/>
</dbReference>
<accession>A0ABY1BW64</accession>
<dbReference type="Gene3D" id="1.10.287.470">
    <property type="entry name" value="Helix hairpin bin"/>
    <property type="match status" value="1"/>
</dbReference>
<dbReference type="EMBL" id="FOIB01000001">
    <property type="protein sequence ID" value="SES86450.1"/>
    <property type="molecule type" value="Genomic_DNA"/>
</dbReference>
<evidence type="ECO:0000259" key="5">
    <source>
        <dbReference type="Pfam" id="PF25954"/>
    </source>
</evidence>
<dbReference type="PANTHER" id="PTHR30469:SF15">
    <property type="entry name" value="HLYD FAMILY OF SECRETION PROTEINS"/>
    <property type="match status" value="1"/>
</dbReference>
<feature type="coiled-coil region" evidence="2">
    <location>
        <begin position="146"/>
        <end position="173"/>
    </location>
</feature>
<evidence type="ECO:0000313" key="7">
    <source>
        <dbReference type="Proteomes" id="UP000183760"/>
    </source>
</evidence>
<dbReference type="PANTHER" id="PTHR30469">
    <property type="entry name" value="MULTIDRUG RESISTANCE PROTEIN MDTA"/>
    <property type="match status" value="1"/>
</dbReference>
<name>A0ABY1BW64_MYXFU</name>
<dbReference type="SUPFAM" id="SSF111369">
    <property type="entry name" value="HlyD-like secretion proteins"/>
    <property type="match status" value="1"/>
</dbReference>
<sequence>MRGTVAGGIKGVLLAAACAVAGCKKGSEEAAPPAPPVLTLGQENVARAQASELRSGPGISGTLQARTAAAVRAQVGGTILDLKAQQGQVVKQGQELARIDDATLRDQVIAARTAVATARNALQVAEAEQERSAKLAKAGVITQRDLERAQLSVAQAKGQLAEARSRHALAQEQLGRTRVVAPFAGVVSERQASAGDVVQPGAPLFTVVDPRTLRLEASVPAANLDQVKAQTPVEFRVTGYGNRAFTGQVERINPVVDSNTGQVRIYVAIPNTNLQLLAGLFAEGRVASRSVRALAVPLDAIDDAEGKPSVLRVRDEKVERVSVTLGLRDDVEKRVEVRQGLQQGDVVLLGSARDEVSEGMQVKVAPPREGDSPREDEGPGVGGGGTQQGEGSAPSGQPSTPSGVGAATGAQPSTSGQPSTPSGVGAASGGQPSTSGGQMASGREGTSAAGGMPQRGGGATPSGAMPSGRERAPAATPEASSRGKGGAAPLSPPAGREDGARPTQSPRGSSEGTTQPTP</sequence>
<feature type="compositionally biased region" description="Polar residues" evidence="3">
    <location>
        <begin position="502"/>
        <end position="518"/>
    </location>
</feature>
<dbReference type="Gene3D" id="2.40.420.20">
    <property type="match status" value="1"/>
</dbReference>
<dbReference type="InterPro" id="IPR058625">
    <property type="entry name" value="MdtA-like_BSH"/>
</dbReference>
<dbReference type="Pfam" id="PF25917">
    <property type="entry name" value="BSH_RND"/>
    <property type="match status" value="1"/>
</dbReference>
<gene>
    <name evidence="6" type="ORF">SAMN05443572_101409</name>
</gene>
<evidence type="ECO:0000259" key="4">
    <source>
        <dbReference type="Pfam" id="PF25917"/>
    </source>
</evidence>
<feature type="domain" description="Multidrug resistance protein MdtA-like barrel-sandwich hybrid" evidence="4">
    <location>
        <begin position="69"/>
        <end position="208"/>
    </location>
</feature>
<evidence type="ECO:0000313" key="6">
    <source>
        <dbReference type="EMBL" id="SES86450.1"/>
    </source>
</evidence>
<comment type="caution">
    <text evidence="6">The sequence shown here is derived from an EMBL/GenBank/DDBJ whole genome shotgun (WGS) entry which is preliminary data.</text>
</comment>
<keyword evidence="2" id="KW-0175">Coiled coil</keyword>
<dbReference type="Gene3D" id="2.40.30.170">
    <property type="match status" value="1"/>
</dbReference>
<dbReference type="PROSITE" id="PS51257">
    <property type="entry name" value="PROKAR_LIPOPROTEIN"/>
    <property type="match status" value="1"/>
</dbReference>
<dbReference type="InterPro" id="IPR058792">
    <property type="entry name" value="Beta-barrel_RND_2"/>
</dbReference>
<feature type="compositionally biased region" description="Low complexity" evidence="3">
    <location>
        <begin position="411"/>
        <end position="423"/>
    </location>
</feature>
<dbReference type="InterPro" id="IPR006143">
    <property type="entry name" value="RND_pump_MFP"/>
</dbReference>
<dbReference type="Pfam" id="PF25954">
    <property type="entry name" value="Beta-barrel_RND_2"/>
    <property type="match status" value="1"/>
</dbReference>
<feature type="domain" description="CusB-like beta-barrel" evidence="5">
    <location>
        <begin position="215"/>
        <end position="289"/>
    </location>
</feature>
<reference evidence="6 7" key="1">
    <citation type="submission" date="2016-10" db="EMBL/GenBank/DDBJ databases">
        <authorList>
            <person name="Varghese N."/>
            <person name="Submissions S."/>
        </authorList>
    </citation>
    <scope>NUCLEOTIDE SEQUENCE [LARGE SCALE GENOMIC DNA]</scope>
    <source>
        <strain evidence="6 7">DSM 16525</strain>
    </source>
</reference>
<comment type="similarity">
    <text evidence="1">Belongs to the membrane fusion protein (MFP) (TC 8.A.1) family.</text>
</comment>
<feature type="compositionally biased region" description="Gly residues" evidence="3">
    <location>
        <begin position="379"/>
        <end position="388"/>
    </location>
</feature>
<evidence type="ECO:0000256" key="2">
    <source>
        <dbReference type="SAM" id="Coils"/>
    </source>
</evidence>
<dbReference type="NCBIfam" id="TIGR01730">
    <property type="entry name" value="RND_mfp"/>
    <property type="match status" value="1"/>
</dbReference>
<organism evidence="6 7">
    <name type="scientific">Myxococcus fulvus</name>
    <dbReference type="NCBI Taxonomy" id="33"/>
    <lineage>
        <taxon>Bacteria</taxon>
        <taxon>Pseudomonadati</taxon>
        <taxon>Myxococcota</taxon>
        <taxon>Myxococcia</taxon>
        <taxon>Myxococcales</taxon>
        <taxon>Cystobacterineae</taxon>
        <taxon>Myxococcaceae</taxon>
        <taxon>Myxococcus</taxon>
    </lineage>
</organism>
<evidence type="ECO:0000256" key="3">
    <source>
        <dbReference type="SAM" id="MobiDB-lite"/>
    </source>
</evidence>
<dbReference type="Proteomes" id="UP000183760">
    <property type="component" value="Unassembled WGS sequence"/>
</dbReference>
<feature type="compositionally biased region" description="Basic and acidic residues" evidence="3">
    <location>
        <begin position="366"/>
        <end position="377"/>
    </location>
</feature>
<feature type="region of interest" description="Disordered" evidence="3">
    <location>
        <begin position="352"/>
        <end position="518"/>
    </location>
</feature>
<keyword evidence="7" id="KW-1185">Reference proteome</keyword>
<proteinExistence type="inferred from homology"/>
<protein>
    <submittedName>
        <fullName evidence="6">RND family efflux transporter, MFP subunit</fullName>
    </submittedName>
</protein>
<evidence type="ECO:0000256" key="1">
    <source>
        <dbReference type="ARBA" id="ARBA00009477"/>
    </source>
</evidence>
<dbReference type="RefSeq" id="WP_308477825.1">
    <property type="nucleotide sequence ID" value="NZ_BJXR01000025.1"/>
</dbReference>